<dbReference type="EMBL" id="JARJJS010000006">
    <property type="protein sequence ID" value="MDF4026618.1"/>
    <property type="molecule type" value="Genomic_DNA"/>
</dbReference>
<evidence type="ECO:0000256" key="5">
    <source>
        <dbReference type="ARBA" id="ARBA00023136"/>
    </source>
</evidence>
<reference evidence="11 12" key="1">
    <citation type="journal article" date="2024" name="Curr. Microbiol.">
        <title>Luteibacter sahnii sp. nov., A Novel Yellow-Colored Xanthomonadin Pigment Producing Probiotic Bacterium from Healthy Rice Seed Microbiome.</title>
        <authorList>
            <person name="Jaiswal G."/>
            <person name="Rana R."/>
            <person name="Nayak P.K."/>
            <person name="Chouhan R."/>
            <person name="Gandhi S.G."/>
            <person name="Patel H.K."/>
            <person name="Patil P.B."/>
        </authorList>
    </citation>
    <scope>NUCLEOTIDE SEQUENCE [LARGE SCALE GENOMIC DNA]</scope>
    <source>
        <strain evidence="11 12">PPL201</strain>
    </source>
</reference>
<keyword evidence="5 7" id="KW-0472">Membrane</keyword>
<dbReference type="Gene3D" id="2.40.170.20">
    <property type="entry name" value="TonB-dependent receptor, beta-barrel domain"/>
    <property type="match status" value="1"/>
</dbReference>
<evidence type="ECO:0000259" key="10">
    <source>
        <dbReference type="Pfam" id="PF25183"/>
    </source>
</evidence>
<dbReference type="Pfam" id="PF25183">
    <property type="entry name" value="OMP_b-brl_4"/>
    <property type="match status" value="1"/>
</dbReference>
<proteinExistence type="inferred from homology"/>
<evidence type="ECO:0000256" key="8">
    <source>
        <dbReference type="SAM" id="SignalP"/>
    </source>
</evidence>
<evidence type="ECO:0000259" key="9">
    <source>
        <dbReference type="Pfam" id="PF07715"/>
    </source>
</evidence>
<comment type="similarity">
    <text evidence="7">Belongs to the TonB-dependent receptor family.</text>
</comment>
<dbReference type="Pfam" id="PF13620">
    <property type="entry name" value="CarboxypepD_reg"/>
    <property type="match status" value="1"/>
</dbReference>
<organism evidence="11 12">
    <name type="scientific">Luteibacter sahnii</name>
    <dbReference type="NCBI Taxonomy" id="3021977"/>
    <lineage>
        <taxon>Bacteria</taxon>
        <taxon>Pseudomonadati</taxon>
        <taxon>Pseudomonadota</taxon>
        <taxon>Gammaproteobacteria</taxon>
        <taxon>Lysobacterales</taxon>
        <taxon>Rhodanobacteraceae</taxon>
        <taxon>Luteibacter</taxon>
    </lineage>
</organism>
<feature type="domain" description="TonB-dependent receptor plug" evidence="9">
    <location>
        <begin position="141"/>
        <end position="244"/>
    </location>
</feature>
<keyword evidence="12" id="KW-1185">Reference proteome</keyword>
<evidence type="ECO:0000256" key="7">
    <source>
        <dbReference type="PROSITE-ProRule" id="PRU01360"/>
    </source>
</evidence>
<dbReference type="PROSITE" id="PS52016">
    <property type="entry name" value="TONB_DEPENDENT_REC_3"/>
    <property type="match status" value="1"/>
</dbReference>
<name>A0ABT6BEN2_9GAMM</name>
<dbReference type="PANTHER" id="PTHR30069:SF46">
    <property type="entry name" value="OAR PROTEIN"/>
    <property type="match status" value="1"/>
</dbReference>
<dbReference type="SUPFAM" id="SSF49478">
    <property type="entry name" value="Cna protein B-type domain"/>
    <property type="match status" value="1"/>
</dbReference>
<sequence length="1018" mass="109891">MSSRSIRQASVLRRSSLALALAMGMGLTGTVFAQSTTGSLFGSAEPGETVQITSSTGVTRSTTVAENGRYTFNNLPLGTYKVSLMKGGATVDTRDNVQLKVNAGTDVSFAAAAATATSAENLSAVTVTGNALPPIDVSSVDSRTVITQTQLKQLPLGRTAESIALLAPGVSQGATGTGFASPTGQALVSFGGSSVSENAYYINGMNTTDPISGYGGMALPYGAIDQQEILTGGYGAQYGRSDGGVISIVGRRGSNEFHFGGQVLWTPEFGKADPINAKYPSSSVRDGQVYRYRNLNKDWEAVYSAYAGGPLIKDTLFGFIAVEGAKREGDSVALASSNKITQYTYKDPKMYAKLDWNINDNNLLELTGASYQHNYTGDVYNFNNRTRAYGSFIAPDTASSTKQRMWIAKYTSYITDSLTLTAQYGKQDTKLFTRTGTTDPNLIPILGAESQNPAYTAGFPQGITNAQNLTVVPDPKHESKVSNYRVDLSYVLGDHTISAGIDNQNTQDLNDGQSVYNNFGYEWSYGTVEDSGIANGAVSSPVGTPYYVSQYRQQTAASVRVRQRAQYIQDEWQVSDTVKLSLGLRNDQFTNYNGSGQAYITQTKPQWAPRLGGSWDVYGDSTFKVYANAGRYYLALPLVPALRGASGSTQTNTYFSYTGIDPATGYPTGLTPLNTVNGPGQPYSPNNEYGQAKDPNIVSAKGLKSEYQDEFIAGFDKTWGENWVYGAKLTYRALRNAIDDYCDTGDTPPGRLQQLFTASGSNVDLAAAGVSCYLFNPGRANTFLAPNAAGGYDRVRATNDDLGFPHLKRHYYAVELHLQHLKGDGKWWGNVSYVFSKLYGNSEGQTDSDAGTRSDPSVTQAWDNAPLMVYSNGKLANDHTHELKAYGAYEITPEWQVSGNIAIVSGAPRNCYGGFGPDQIDAGYGTTSYHWCNGLPSPPGAAGRNPITHTVSAALAYRPAFAEGRLGFTAEVFNLFNEQKKTQSYPYYATSSAPLPTYNAPIAFQTPRYFRFGVTYDY</sequence>
<dbReference type="InterPro" id="IPR039426">
    <property type="entry name" value="TonB-dep_rcpt-like"/>
</dbReference>
<accession>A0ABT6BEN2</accession>
<keyword evidence="4 7" id="KW-0812">Transmembrane</keyword>
<comment type="subcellular location">
    <subcellularLocation>
        <location evidence="1 7">Cell outer membrane</location>
        <topology evidence="1 7">Multi-pass membrane protein</topology>
    </subcellularLocation>
</comment>
<dbReference type="InterPro" id="IPR057601">
    <property type="entry name" value="Oar-like_b-barrel"/>
</dbReference>
<keyword evidence="3 7" id="KW-1134">Transmembrane beta strand</keyword>
<dbReference type="Gene3D" id="2.170.130.10">
    <property type="entry name" value="TonB-dependent receptor, plug domain"/>
    <property type="match status" value="1"/>
</dbReference>
<dbReference type="Pfam" id="PF07715">
    <property type="entry name" value="Plug"/>
    <property type="match status" value="1"/>
</dbReference>
<keyword evidence="6 7" id="KW-0998">Cell outer membrane</keyword>
<evidence type="ECO:0000313" key="12">
    <source>
        <dbReference type="Proteomes" id="UP001528850"/>
    </source>
</evidence>
<dbReference type="PANTHER" id="PTHR30069">
    <property type="entry name" value="TONB-DEPENDENT OUTER MEMBRANE RECEPTOR"/>
    <property type="match status" value="1"/>
</dbReference>
<evidence type="ECO:0000256" key="3">
    <source>
        <dbReference type="ARBA" id="ARBA00022452"/>
    </source>
</evidence>
<feature type="chain" id="PRO_5046783048" evidence="8">
    <location>
        <begin position="34"/>
        <end position="1018"/>
    </location>
</feature>
<dbReference type="InterPro" id="IPR037066">
    <property type="entry name" value="Plug_dom_sf"/>
</dbReference>
<protein>
    <submittedName>
        <fullName evidence="11">TonB-dependent receptor</fullName>
    </submittedName>
</protein>
<feature type="signal peptide" evidence="8">
    <location>
        <begin position="1"/>
        <end position="33"/>
    </location>
</feature>
<dbReference type="InterPro" id="IPR036942">
    <property type="entry name" value="Beta-barrel_TonB_sf"/>
</dbReference>
<evidence type="ECO:0000256" key="1">
    <source>
        <dbReference type="ARBA" id="ARBA00004571"/>
    </source>
</evidence>
<dbReference type="Proteomes" id="UP001528850">
    <property type="component" value="Unassembled WGS sequence"/>
</dbReference>
<evidence type="ECO:0000256" key="2">
    <source>
        <dbReference type="ARBA" id="ARBA00022448"/>
    </source>
</evidence>
<dbReference type="SUPFAM" id="SSF56935">
    <property type="entry name" value="Porins"/>
    <property type="match status" value="1"/>
</dbReference>
<comment type="caution">
    <text evidence="11">The sequence shown here is derived from an EMBL/GenBank/DDBJ whole genome shotgun (WGS) entry which is preliminary data.</text>
</comment>
<feature type="domain" description="TonB-dependent transporter Oar-like beta-barrel" evidence="10">
    <location>
        <begin position="343"/>
        <end position="593"/>
    </location>
</feature>
<keyword evidence="11" id="KW-0675">Receptor</keyword>
<evidence type="ECO:0000256" key="4">
    <source>
        <dbReference type="ARBA" id="ARBA00022692"/>
    </source>
</evidence>
<keyword evidence="8" id="KW-0732">Signal</keyword>
<evidence type="ECO:0000313" key="11">
    <source>
        <dbReference type="EMBL" id="MDF4026618.1"/>
    </source>
</evidence>
<dbReference type="InterPro" id="IPR012910">
    <property type="entry name" value="Plug_dom"/>
</dbReference>
<gene>
    <name evidence="11" type="ORF">P3W24_16720</name>
</gene>
<keyword evidence="2 7" id="KW-0813">Transport</keyword>
<dbReference type="RefSeq" id="WP_320552207.1">
    <property type="nucleotide sequence ID" value="NZ_JAQLOK010000006.1"/>
</dbReference>
<dbReference type="Gene3D" id="2.60.40.1120">
    <property type="entry name" value="Carboxypeptidase-like, regulatory domain"/>
    <property type="match status" value="1"/>
</dbReference>
<evidence type="ECO:0000256" key="6">
    <source>
        <dbReference type="ARBA" id="ARBA00023237"/>
    </source>
</evidence>